<comment type="caution">
    <text evidence="1">The sequence shown here is derived from an EMBL/GenBank/DDBJ whole genome shotgun (WGS) entry which is preliminary data.</text>
</comment>
<proteinExistence type="predicted"/>
<dbReference type="AlphaFoldDB" id="A0A645JZ28"/>
<name>A0A645JZ28_9ZZZZ</name>
<dbReference type="EMBL" id="VSSQ01145883">
    <property type="protein sequence ID" value="MPN64684.1"/>
    <property type="molecule type" value="Genomic_DNA"/>
</dbReference>
<accession>A0A645JZ28</accession>
<protein>
    <submittedName>
        <fullName evidence="1">Uncharacterized protein</fullName>
    </submittedName>
</protein>
<gene>
    <name evidence="1" type="ORF">SDC9_212460</name>
</gene>
<evidence type="ECO:0000313" key="1">
    <source>
        <dbReference type="EMBL" id="MPN64684.1"/>
    </source>
</evidence>
<reference evidence="1" key="1">
    <citation type="submission" date="2019-08" db="EMBL/GenBank/DDBJ databases">
        <authorList>
            <person name="Kucharzyk K."/>
            <person name="Murdoch R.W."/>
            <person name="Higgins S."/>
            <person name="Loffler F."/>
        </authorList>
    </citation>
    <scope>NUCLEOTIDE SEQUENCE</scope>
</reference>
<organism evidence="1">
    <name type="scientific">bioreactor metagenome</name>
    <dbReference type="NCBI Taxonomy" id="1076179"/>
    <lineage>
        <taxon>unclassified sequences</taxon>
        <taxon>metagenomes</taxon>
        <taxon>ecological metagenomes</taxon>
    </lineage>
</organism>
<sequence>MRIVQNESVETDNEIRKICDDMMVQDILKRYPYNLNPLRHRMVCILISKKHIRILRAILLTYSWIKKL</sequence>